<dbReference type="GO" id="GO:0015212">
    <property type="term" value="F:cytidine transmembrane transporter activity"/>
    <property type="evidence" value="ECO:0007669"/>
    <property type="project" value="TreeGrafter"/>
</dbReference>
<keyword evidence="4 7" id="KW-0812">Transmembrane</keyword>
<evidence type="ECO:0000256" key="5">
    <source>
        <dbReference type="ARBA" id="ARBA00022989"/>
    </source>
</evidence>
<accession>A0A851GJJ0</accession>
<feature type="transmembrane region" description="Helical" evidence="7">
    <location>
        <begin position="373"/>
        <end position="393"/>
    </location>
</feature>
<feature type="transmembrane region" description="Helical" evidence="7">
    <location>
        <begin position="215"/>
        <end position="234"/>
    </location>
</feature>
<feature type="transmembrane region" description="Helical" evidence="7">
    <location>
        <begin position="246"/>
        <end position="268"/>
    </location>
</feature>
<comment type="caution">
    <text evidence="8">The sequence shown here is derived from an EMBL/GenBank/DDBJ whole genome shotgun (WGS) entry which is preliminary data.</text>
</comment>
<feature type="transmembrane region" description="Helical" evidence="7">
    <location>
        <begin position="7"/>
        <end position="28"/>
    </location>
</feature>
<dbReference type="Gene3D" id="1.20.1250.20">
    <property type="entry name" value="MFS general substrate transporter like domains"/>
    <property type="match status" value="2"/>
</dbReference>
<evidence type="ECO:0000256" key="6">
    <source>
        <dbReference type="ARBA" id="ARBA00023136"/>
    </source>
</evidence>
<dbReference type="AlphaFoldDB" id="A0A851GJJ0"/>
<dbReference type="GO" id="GO:0015213">
    <property type="term" value="F:uridine transmembrane transporter activity"/>
    <property type="evidence" value="ECO:0007669"/>
    <property type="project" value="TreeGrafter"/>
</dbReference>
<evidence type="ECO:0000256" key="3">
    <source>
        <dbReference type="ARBA" id="ARBA00022475"/>
    </source>
</evidence>
<protein>
    <submittedName>
        <fullName evidence="8">MFS transporter</fullName>
    </submittedName>
</protein>
<evidence type="ECO:0000256" key="2">
    <source>
        <dbReference type="ARBA" id="ARBA00022448"/>
    </source>
</evidence>
<proteinExistence type="predicted"/>
<comment type="subcellular location">
    <subcellularLocation>
        <location evidence="1">Cell membrane</location>
        <topology evidence="1">Multi-pass membrane protein</topology>
    </subcellularLocation>
</comment>
<dbReference type="InterPro" id="IPR036259">
    <property type="entry name" value="MFS_trans_sf"/>
</dbReference>
<keyword evidence="5 7" id="KW-1133">Transmembrane helix</keyword>
<evidence type="ECO:0000256" key="1">
    <source>
        <dbReference type="ARBA" id="ARBA00004651"/>
    </source>
</evidence>
<dbReference type="Pfam" id="PF03825">
    <property type="entry name" value="Nuc_H_symport"/>
    <property type="match status" value="1"/>
</dbReference>
<name>A0A851GJJ0_9BACT</name>
<gene>
    <name evidence="8" type="ORF">HW115_16235</name>
</gene>
<sequence>MKFGRGGFWWISVAFFLLFVAPGLWTPALPNILSTRGLEWVIPYAFAAGPLASLFSPLIFGSLADYRFSAQKLMGTLSLAGAVFLGLAFASIEWGWGPWAYLGFQWLNALIAAPMMALLSTVALTHLDEPEKRFPLYRLWGTFGWIAAGLVVSFLAWDSSPMAGMAAMGARILLGLACFMMPDTPPQGTPGQQLSWRRYFGMDAIHLFKEPSMRVFLITTVLLSIPLAAFYMYTPILLRDLGDGHPAASMTLGQVTEVVALLLLGGFLARGRVKWVLVAALAFALLRYLLFAFAGWSGSLWWVWLGIAMHGPCYTFYYVTGQMLVNRRVEPGMRNQAQALLGTLSSGMGACSGSLLCGWYYGACIGMPGGWSFFWLGLSMVVLACVLFFLSGYRSQRSGSGSEPGAVHGKSGK</sequence>
<dbReference type="RefSeq" id="WP_178934000.1">
    <property type="nucleotide sequence ID" value="NZ_JACBAZ010000008.1"/>
</dbReference>
<feature type="transmembrane region" description="Helical" evidence="7">
    <location>
        <begin position="40"/>
        <end position="61"/>
    </location>
</feature>
<feature type="transmembrane region" description="Helical" evidence="7">
    <location>
        <begin position="104"/>
        <end position="124"/>
    </location>
</feature>
<dbReference type="InterPro" id="IPR004740">
    <property type="entry name" value="Nuc_H_symport"/>
</dbReference>
<dbReference type="PANTHER" id="PTHR23522">
    <property type="entry name" value="BLL5896 PROTEIN"/>
    <property type="match status" value="1"/>
</dbReference>
<organism evidence="8 9">
    <name type="scientific">Oceaniferula marina</name>
    <dbReference type="NCBI Taxonomy" id="2748318"/>
    <lineage>
        <taxon>Bacteria</taxon>
        <taxon>Pseudomonadati</taxon>
        <taxon>Verrucomicrobiota</taxon>
        <taxon>Verrucomicrobiia</taxon>
        <taxon>Verrucomicrobiales</taxon>
        <taxon>Verrucomicrobiaceae</taxon>
        <taxon>Oceaniferula</taxon>
    </lineage>
</organism>
<feature type="transmembrane region" description="Helical" evidence="7">
    <location>
        <begin position="136"/>
        <end position="157"/>
    </location>
</feature>
<keyword evidence="6 7" id="KW-0472">Membrane</keyword>
<feature type="transmembrane region" description="Helical" evidence="7">
    <location>
        <begin position="301"/>
        <end position="319"/>
    </location>
</feature>
<keyword evidence="2" id="KW-0813">Transport</keyword>
<dbReference type="GO" id="GO:0005886">
    <property type="term" value="C:plasma membrane"/>
    <property type="evidence" value="ECO:0007669"/>
    <property type="project" value="UniProtKB-SubCell"/>
</dbReference>
<evidence type="ECO:0000256" key="4">
    <source>
        <dbReference type="ARBA" id="ARBA00022692"/>
    </source>
</evidence>
<dbReference type="Proteomes" id="UP000557872">
    <property type="component" value="Unassembled WGS sequence"/>
</dbReference>
<dbReference type="PANTHER" id="PTHR23522:SF4">
    <property type="entry name" value="NUCLEOSIDE PERMEASE NUPG-RELATED"/>
    <property type="match status" value="1"/>
</dbReference>
<keyword evidence="3" id="KW-1003">Cell membrane</keyword>
<feature type="transmembrane region" description="Helical" evidence="7">
    <location>
        <begin position="339"/>
        <end position="361"/>
    </location>
</feature>
<feature type="transmembrane region" description="Helical" evidence="7">
    <location>
        <begin position="275"/>
        <end position="295"/>
    </location>
</feature>
<keyword evidence="9" id="KW-1185">Reference proteome</keyword>
<dbReference type="EMBL" id="JACBAZ010000008">
    <property type="protein sequence ID" value="NWK57172.1"/>
    <property type="molecule type" value="Genomic_DNA"/>
</dbReference>
<dbReference type="SUPFAM" id="SSF103473">
    <property type="entry name" value="MFS general substrate transporter"/>
    <property type="match status" value="1"/>
</dbReference>
<reference evidence="8 9" key="1">
    <citation type="submission" date="2020-07" db="EMBL/GenBank/DDBJ databases">
        <title>Roseicoccus Jingziensis gen. nov., sp. nov., isolated from coastal seawater.</title>
        <authorList>
            <person name="Feng X."/>
        </authorList>
    </citation>
    <scope>NUCLEOTIDE SEQUENCE [LARGE SCALE GENOMIC DNA]</scope>
    <source>
        <strain evidence="8 9">N1E253</strain>
    </source>
</reference>
<evidence type="ECO:0000313" key="9">
    <source>
        <dbReference type="Proteomes" id="UP000557872"/>
    </source>
</evidence>
<evidence type="ECO:0000313" key="8">
    <source>
        <dbReference type="EMBL" id="NWK57172.1"/>
    </source>
</evidence>
<feature type="transmembrane region" description="Helical" evidence="7">
    <location>
        <begin position="73"/>
        <end position="92"/>
    </location>
</feature>
<evidence type="ECO:0000256" key="7">
    <source>
        <dbReference type="SAM" id="Phobius"/>
    </source>
</evidence>
<feature type="transmembrane region" description="Helical" evidence="7">
    <location>
        <begin position="163"/>
        <end position="181"/>
    </location>
</feature>